<evidence type="ECO:0000256" key="3">
    <source>
        <dbReference type="ARBA" id="ARBA00022741"/>
    </source>
</evidence>
<keyword evidence="12 15" id="KW-0413">Isomerase</keyword>
<dbReference type="GO" id="GO:0008854">
    <property type="term" value="F:exodeoxyribonuclease V activity"/>
    <property type="evidence" value="ECO:0007669"/>
    <property type="project" value="UniProtKB-EC"/>
</dbReference>
<comment type="subunit">
    <text evidence="15">Heterotrimer of RecB, RecC and RecD. All subunits contribute to DNA-binding. Interacts with RecA.</text>
</comment>
<dbReference type="Gene3D" id="3.40.50.300">
    <property type="entry name" value="P-loop containing nucleotide triphosphate hydrolases"/>
    <property type="match status" value="2"/>
</dbReference>
<feature type="binding site" evidence="15">
    <location>
        <position position="1094"/>
    </location>
    <ligand>
        <name>Mg(2+)</name>
        <dbReference type="ChEBI" id="CHEBI:18420"/>
    </ligand>
</feature>
<comment type="similarity">
    <text evidence="15">Belongs to the helicase family. UvrD subfamily.</text>
</comment>
<keyword evidence="6 15" id="KW-0347">Helicase</keyword>
<evidence type="ECO:0000259" key="17">
    <source>
        <dbReference type="PROSITE" id="PS51198"/>
    </source>
</evidence>
<evidence type="ECO:0000256" key="11">
    <source>
        <dbReference type="ARBA" id="ARBA00023204"/>
    </source>
</evidence>
<dbReference type="PROSITE" id="PS51217">
    <property type="entry name" value="UVRD_HELICASE_CTER"/>
    <property type="match status" value="1"/>
</dbReference>
<evidence type="ECO:0000256" key="15">
    <source>
        <dbReference type="HAMAP-Rule" id="MF_01485"/>
    </source>
</evidence>
<keyword evidence="8 15" id="KW-0067">ATP-binding</keyword>
<evidence type="ECO:0000256" key="13">
    <source>
        <dbReference type="ARBA" id="ARBA00034617"/>
    </source>
</evidence>
<feature type="region of interest" description="DNA-binding and helicase activity, interacts with RecC" evidence="15">
    <location>
        <begin position="1"/>
        <end position="870"/>
    </location>
</feature>
<feature type="active site" description="For nuclease activity" evidence="15">
    <location>
        <position position="1094"/>
    </location>
</feature>
<keyword evidence="2 15" id="KW-0479">Metal-binding</keyword>
<dbReference type="Gene3D" id="3.90.320.10">
    <property type="match status" value="1"/>
</dbReference>
<evidence type="ECO:0000256" key="9">
    <source>
        <dbReference type="ARBA" id="ARBA00022842"/>
    </source>
</evidence>
<keyword evidence="4 15" id="KW-0227">DNA damage</keyword>
<dbReference type="Pfam" id="PF12705">
    <property type="entry name" value="PDDEXK_1"/>
    <property type="match status" value="1"/>
</dbReference>
<evidence type="ECO:0000256" key="12">
    <source>
        <dbReference type="ARBA" id="ARBA00023235"/>
    </source>
</evidence>
<dbReference type="EC" id="3.1.11.5" evidence="15"/>
<accession>A0AAU8MYJ5</accession>
<dbReference type="GO" id="GO:0000287">
    <property type="term" value="F:magnesium ion binding"/>
    <property type="evidence" value="ECO:0007669"/>
    <property type="project" value="UniProtKB-UniRule"/>
</dbReference>
<dbReference type="CDD" id="cd22352">
    <property type="entry name" value="RecB_C-like"/>
    <property type="match status" value="1"/>
</dbReference>
<dbReference type="GO" id="GO:0043138">
    <property type="term" value="F:3'-5' DNA helicase activity"/>
    <property type="evidence" value="ECO:0007669"/>
    <property type="project" value="UniProtKB-UniRule"/>
</dbReference>
<sequence>MSAARDPFLDLPLDGLRLIEASAGTGKTYTLATLVTRLVIERGLRIGQILAVTFTDAATQELRDRLRRRLLLAARIAAADPTLPRAGDDAERALTRQLVDAQAEVEGVAPLRARLQRAAREIDLAAVVTIHGFCARVLAEHALETGQPFAAPEMIGSERELLDEIAVDLWRAFGDDPGAAELLSRQWPGGPESLAADLGALLRAQLLRPPLPAEAADPLPALEAAAQALRESFRAHGEEACIALENAIAAKALNGNSYRAGFPREAWALLERWCADGDAAQAPDPRLDKLTPAALAAKTNKGKDASTPASPLFDAVAAYLDAARSRAQWLDAQAIALVHRLRAAAAGRLAELKRVRRVQSFDDLIDDVYQALQGPHGEALAARLRQQYAVALVDEFQDTDPRQWAIFERVFGPRSAAPAGLFLIGDPKQAIYGFRGGDVHTYLGAAAQAEPAPPLEHNFRSRPSLLAAISTLYAQAGDAAFVDPRIRFREVAPGGAVADTDLLRDGAVAPALTLRRLPAPDDGRKKAEWNAGESREQAARACVAAIHAWLAQAREGRATIEGRPLQPADIAVLVRSHDEAARIQQALTAAGIPAVAAGRRSLFATEQAQDVLNLFDALLHPGDSGRLRTALASVLIGLDGAAIARLAQDEAEQAQWQAQALLWRERWQRHGPLALIADLCAAQAPRLLALDDGERRLTNLLQLGEVLQEADTRALGLHGLRDWLRLRIAEADDSDEKQQLRLESDARRVQILTLHKSKGLEFGLVFLPFAAMNKEPKEGRWCEYPDPQHGKVLQLKTELSAGAPDWKTAFARAAEEQRAEDARLLYVGLTRARHALWIACGPLYRSAESPLQPMLGDLDGLAAAWPQAIELDTAALGAPPRPLPPTASGQVPAARIARRAGPARDWWVYSFTQLTQEDDRAAAAEERGAEDEPETAPVLLAPGDARFSGSRFGNVLHEALERVDFQRWSDWRDDGAPAPDQAALLVQALRKEGYAEQDIDDGTALLASLVGRTLTAVLPEGARLCALPDAARRAEMEFHFALEAAPVDALLATLHAHGWLRERRGFGLRRRLDGLMTGKIDLVYAHDGRYYVLDYKTNRLPAYDPAQLERAMADSEYTLQSLIYTVALHRWLRFRLGPDYDYARDFGGVRYLFCRGLDPADPAAGVCAFTPPAALVDAVDGLFAGHGVSA</sequence>
<dbReference type="NCBIfam" id="TIGR00609">
    <property type="entry name" value="recB"/>
    <property type="match status" value="1"/>
</dbReference>
<dbReference type="Gene3D" id="1.10.486.10">
    <property type="entry name" value="PCRA, domain 4"/>
    <property type="match status" value="1"/>
</dbReference>
<evidence type="ECO:0000256" key="4">
    <source>
        <dbReference type="ARBA" id="ARBA00022763"/>
    </source>
</evidence>
<dbReference type="InterPro" id="IPR038726">
    <property type="entry name" value="PDDEXK_AddAB-type"/>
</dbReference>
<dbReference type="PROSITE" id="PS51198">
    <property type="entry name" value="UVRD_HELICASE_ATP_BIND"/>
    <property type="match status" value="1"/>
</dbReference>
<comment type="function">
    <text evidence="15">A helicase/nuclease that prepares dsDNA breaks (DSB) for recombinational DNA repair. Binds to DSBs and unwinds DNA via a highly rapid and processive ATP-dependent bidirectional helicase activity. Unwinds dsDNA until it encounters a Chi (crossover hotspot instigator) sequence from the 3' direction. Cuts ssDNA a few nucleotides 3' to the Chi site. The properties and activities of the enzyme are changed at Chi. The Chi-altered holoenzyme produces a long 3'-ssDNA overhang and facilitates RecA-binding to the ssDNA for homologous DNA recombination and repair. Holoenzyme degrades any linearized DNA that is unable to undergo homologous recombination. In the holoenzyme this subunit contributes ATPase, 3'-5' helicase, exonuclease activity and loads RecA onto ssDNA.</text>
</comment>
<dbReference type="SUPFAM" id="SSF52980">
    <property type="entry name" value="Restriction endonuclease-like"/>
    <property type="match status" value="1"/>
</dbReference>
<feature type="binding site" evidence="15">
    <location>
        <position position="1081"/>
    </location>
    <ligand>
        <name>Mg(2+)</name>
        <dbReference type="ChEBI" id="CHEBI:18420"/>
    </ligand>
</feature>
<gene>
    <name evidence="15 19" type="primary">recB</name>
    <name evidence="19" type="ORF">ABU614_05680</name>
</gene>
<feature type="region of interest" description="Nuclease activity, interacts with RecD and RecA" evidence="15">
    <location>
        <begin position="905"/>
        <end position="1190"/>
    </location>
</feature>
<evidence type="ECO:0000256" key="5">
    <source>
        <dbReference type="ARBA" id="ARBA00022801"/>
    </source>
</evidence>
<keyword evidence="11 15" id="KW-0234">DNA repair</keyword>
<comment type="catalytic activity">
    <reaction evidence="13 15">
        <text>Couples ATP hydrolysis with the unwinding of duplex DNA by translocating in the 3'-5' direction.</text>
        <dbReference type="EC" id="5.6.2.4"/>
    </reaction>
</comment>
<dbReference type="GO" id="GO:0000724">
    <property type="term" value="P:double-strand break repair via homologous recombination"/>
    <property type="evidence" value="ECO:0007669"/>
    <property type="project" value="UniProtKB-UniRule"/>
</dbReference>
<dbReference type="PANTHER" id="PTHR11070">
    <property type="entry name" value="UVRD / RECB / PCRA DNA HELICASE FAMILY MEMBER"/>
    <property type="match status" value="1"/>
</dbReference>
<comment type="miscellaneous">
    <text evidence="15">In the RecBCD complex, RecB has a slow 3'-5' helicase, an exonuclease activity and loads RecA onto ssDNA, RecD has a fast 5'-3' helicase activity, while RecC stimulates the ATPase and processivity of the RecB helicase and contributes to recognition of the Chi site.</text>
</comment>
<evidence type="ECO:0000259" key="18">
    <source>
        <dbReference type="PROSITE" id="PS51217"/>
    </source>
</evidence>
<evidence type="ECO:0000256" key="6">
    <source>
        <dbReference type="ARBA" id="ARBA00022806"/>
    </source>
</evidence>
<dbReference type="InterPro" id="IPR011335">
    <property type="entry name" value="Restrct_endonuc-II-like"/>
</dbReference>
<evidence type="ECO:0000256" key="1">
    <source>
        <dbReference type="ARBA" id="ARBA00022722"/>
    </source>
</evidence>
<comment type="cofactor">
    <cofactor evidence="15">
        <name>Mg(2+)</name>
        <dbReference type="ChEBI" id="CHEBI:18420"/>
    </cofactor>
    <text evidence="15">Binds 1 Mg(2+) ion per subunit.</text>
</comment>
<keyword evidence="7 15" id="KW-0269">Exonuclease</keyword>
<feature type="domain" description="UvrD-like helicase ATP-binding" evidence="17">
    <location>
        <begin position="1"/>
        <end position="462"/>
    </location>
</feature>
<evidence type="ECO:0000256" key="16">
    <source>
        <dbReference type="PROSITE-ProRule" id="PRU00560"/>
    </source>
</evidence>
<dbReference type="InterPro" id="IPR027417">
    <property type="entry name" value="P-loop_NTPase"/>
</dbReference>
<evidence type="ECO:0000313" key="19">
    <source>
        <dbReference type="EMBL" id="XCO76280.1"/>
    </source>
</evidence>
<keyword evidence="9 15" id="KW-0460">Magnesium</keyword>
<dbReference type="InterPro" id="IPR011604">
    <property type="entry name" value="PDDEXK-like_dom_sf"/>
</dbReference>
<dbReference type="AlphaFoldDB" id="A0AAU8MYJ5"/>
<keyword evidence="3 15" id="KW-0547">Nucleotide-binding</keyword>
<feature type="binding site" evidence="15">
    <location>
        <position position="957"/>
    </location>
    <ligand>
        <name>Mg(2+)</name>
        <dbReference type="ChEBI" id="CHEBI:18420"/>
    </ligand>
</feature>
<evidence type="ECO:0000256" key="14">
    <source>
        <dbReference type="ARBA" id="ARBA00048988"/>
    </source>
</evidence>
<reference evidence="19" key="1">
    <citation type="submission" date="2024-06" db="EMBL/GenBank/DDBJ databases">
        <authorList>
            <person name="Li S."/>
        </authorList>
    </citation>
    <scope>NUCLEOTIDE SEQUENCE</scope>
    <source>
        <strain evidence="19">SR10</strain>
    </source>
</reference>
<comment type="domain">
    <text evidence="15">The C-terminal domain has nuclease activity and interacts with RecD. It interacts with RecA, facilitating its loading onto ssDNA.</text>
</comment>
<comment type="catalytic activity">
    <reaction evidence="15">
        <text>Exonucleolytic cleavage (in the presence of ATP) in either 5'- to 3'- or 3'- to 5'-direction to yield 5'-phosphooligonucleotides.</text>
        <dbReference type="EC" id="3.1.11.5"/>
    </reaction>
</comment>
<dbReference type="HAMAP" id="MF_01485">
    <property type="entry name" value="RecB"/>
    <property type="match status" value="1"/>
</dbReference>
<feature type="domain" description="UvrD-like helicase C-terminal" evidence="18">
    <location>
        <begin position="493"/>
        <end position="759"/>
    </location>
</feature>
<organism evidence="19">
    <name type="scientific">Lysobacter firmicutimachus</name>
    <dbReference type="NCBI Taxonomy" id="1792846"/>
    <lineage>
        <taxon>Bacteria</taxon>
        <taxon>Pseudomonadati</taxon>
        <taxon>Pseudomonadota</taxon>
        <taxon>Gammaproteobacteria</taxon>
        <taxon>Lysobacterales</taxon>
        <taxon>Lysobacteraceae</taxon>
        <taxon>Lysobacter</taxon>
    </lineage>
</organism>
<dbReference type="PANTHER" id="PTHR11070:SF23">
    <property type="entry name" value="RECBCD ENZYME SUBUNIT RECB"/>
    <property type="match status" value="1"/>
</dbReference>
<dbReference type="InterPro" id="IPR000212">
    <property type="entry name" value="DNA_helicase_UvrD/REP"/>
</dbReference>
<dbReference type="RefSeq" id="WP_363799646.1">
    <property type="nucleotide sequence ID" value="NZ_CP159925.1"/>
</dbReference>
<dbReference type="Pfam" id="PF00580">
    <property type="entry name" value="UvrD-helicase"/>
    <property type="match status" value="1"/>
</dbReference>
<dbReference type="GO" id="GO:0005524">
    <property type="term" value="F:ATP binding"/>
    <property type="evidence" value="ECO:0007669"/>
    <property type="project" value="UniProtKB-UniRule"/>
</dbReference>
<keyword evidence="5 15" id="KW-0378">Hydrolase</keyword>
<dbReference type="InterPro" id="IPR004586">
    <property type="entry name" value="RecB"/>
</dbReference>
<dbReference type="EC" id="5.6.2.4" evidence="15"/>
<evidence type="ECO:0000256" key="7">
    <source>
        <dbReference type="ARBA" id="ARBA00022839"/>
    </source>
</evidence>
<feature type="binding site" evidence="16">
    <location>
        <begin position="21"/>
        <end position="28"/>
    </location>
    <ligand>
        <name>ATP</name>
        <dbReference type="ChEBI" id="CHEBI:30616"/>
    </ligand>
</feature>
<dbReference type="GO" id="GO:0009338">
    <property type="term" value="C:exodeoxyribonuclease V complex"/>
    <property type="evidence" value="ECO:0007669"/>
    <property type="project" value="TreeGrafter"/>
</dbReference>
<dbReference type="Gene3D" id="1.10.3170.10">
    <property type="entry name" value="Recbcd, chain B, domain 2"/>
    <property type="match status" value="1"/>
</dbReference>
<dbReference type="GO" id="GO:0003677">
    <property type="term" value="F:DNA binding"/>
    <property type="evidence" value="ECO:0007669"/>
    <property type="project" value="UniProtKB-UniRule"/>
</dbReference>
<comment type="domain">
    <text evidence="15">The N-terminal DNA-binding domain is a ssDNA-dependent ATPase and has ATP-dependent 3'-5' helicase function. This domain interacts with RecC.</text>
</comment>
<evidence type="ECO:0000256" key="8">
    <source>
        <dbReference type="ARBA" id="ARBA00022840"/>
    </source>
</evidence>
<dbReference type="SUPFAM" id="SSF52540">
    <property type="entry name" value="P-loop containing nucleoside triphosphate hydrolases"/>
    <property type="match status" value="1"/>
</dbReference>
<dbReference type="InterPro" id="IPR014017">
    <property type="entry name" value="DNA_helicase_UvrD-like_C"/>
</dbReference>
<evidence type="ECO:0000256" key="2">
    <source>
        <dbReference type="ARBA" id="ARBA00022723"/>
    </source>
</evidence>
<dbReference type="Pfam" id="PF13361">
    <property type="entry name" value="UvrD_C"/>
    <property type="match status" value="2"/>
</dbReference>
<protein>
    <recommendedName>
        <fullName evidence="15">RecBCD enzyme subunit RecB</fullName>
        <ecNumber evidence="15">3.1.11.5</ecNumber>
        <ecNumber evidence="15">5.6.2.4</ecNumber>
    </recommendedName>
    <alternativeName>
        <fullName evidence="15">DNA 3'-5' helicase subunit RecB</fullName>
    </alternativeName>
    <alternativeName>
        <fullName evidence="15">Exonuclease V subunit RecB</fullName>
        <shortName evidence="15">ExoV subunit RecB</shortName>
    </alternativeName>
    <alternativeName>
        <fullName evidence="15">Helicase/nuclease RecBCD subunit RecB</fullName>
    </alternativeName>
</protein>
<keyword evidence="10 15" id="KW-0238">DNA-binding</keyword>
<comment type="catalytic activity">
    <reaction evidence="14 15">
        <text>ATP + H2O = ADP + phosphate + H(+)</text>
        <dbReference type="Rhea" id="RHEA:13065"/>
        <dbReference type="ChEBI" id="CHEBI:15377"/>
        <dbReference type="ChEBI" id="CHEBI:15378"/>
        <dbReference type="ChEBI" id="CHEBI:30616"/>
        <dbReference type="ChEBI" id="CHEBI:43474"/>
        <dbReference type="ChEBI" id="CHEBI:456216"/>
        <dbReference type="EC" id="5.6.2.4"/>
    </reaction>
</comment>
<evidence type="ECO:0000256" key="10">
    <source>
        <dbReference type="ARBA" id="ARBA00023125"/>
    </source>
</evidence>
<name>A0AAU8MYJ5_9GAMM</name>
<dbReference type="GO" id="GO:0005829">
    <property type="term" value="C:cytosol"/>
    <property type="evidence" value="ECO:0007669"/>
    <property type="project" value="TreeGrafter"/>
</dbReference>
<dbReference type="EMBL" id="CP159925">
    <property type="protein sequence ID" value="XCO76280.1"/>
    <property type="molecule type" value="Genomic_DNA"/>
</dbReference>
<proteinExistence type="inferred from homology"/>
<keyword evidence="1 15" id="KW-0540">Nuclease</keyword>
<dbReference type="InterPro" id="IPR014016">
    <property type="entry name" value="UvrD-like_ATP-bd"/>
</dbReference>